<sequence length="115" mass="12665">MRILNGSRGEGSLRQWTPAGVPPPRINLLETNENHRCGRAGAIRVLRSRIASCARVADRGIAPFTTSVTPAIKCQQWCTMRLRGDATTPDQCNNGSDYLRAARKTCARGVMRARK</sequence>
<keyword evidence="3" id="KW-1185">Reference proteome</keyword>
<evidence type="ECO:0000313" key="2">
    <source>
        <dbReference type="EMBL" id="CAK1552964.1"/>
    </source>
</evidence>
<name>A0AAV1JTX1_9NEOP</name>
<protein>
    <submittedName>
        <fullName evidence="2">Uncharacterized protein</fullName>
    </submittedName>
</protein>
<organism evidence="2 3">
    <name type="scientific">Leptosia nina</name>
    <dbReference type="NCBI Taxonomy" id="320188"/>
    <lineage>
        <taxon>Eukaryota</taxon>
        <taxon>Metazoa</taxon>
        <taxon>Ecdysozoa</taxon>
        <taxon>Arthropoda</taxon>
        <taxon>Hexapoda</taxon>
        <taxon>Insecta</taxon>
        <taxon>Pterygota</taxon>
        <taxon>Neoptera</taxon>
        <taxon>Endopterygota</taxon>
        <taxon>Lepidoptera</taxon>
        <taxon>Glossata</taxon>
        <taxon>Ditrysia</taxon>
        <taxon>Papilionoidea</taxon>
        <taxon>Pieridae</taxon>
        <taxon>Pierinae</taxon>
        <taxon>Leptosia</taxon>
    </lineage>
</organism>
<evidence type="ECO:0000256" key="1">
    <source>
        <dbReference type="SAM" id="MobiDB-lite"/>
    </source>
</evidence>
<feature type="region of interest" description="Disordered" evidence="1">
    <location>
        <begin position="1"/>
        <end position="20"/>
    </location>
</feature>
<dbReference type="Proteomes" id="UP001497472">
    <property type="component" value="Unassembled WGS sequence"/>
</dbReference>
<dbReference type="AlphaFoldDB" id="A0AAV1JTX1"/>
<accession>A0AAV1JTX1</accession>
<dbReference type="EMBL" id="CAVLEF010000203">
    <property type="protein sequence ID" value="CAK1552964.1"/>
    <property type="molecule type" value="Genomic_DNA"/>
</dbReference>
<comment type="caution">
    <text evidence="2">The sequence shown here is derived from an EMBL/GenBank/DDBJ whole genome shotgun (WGS) entry which is preliminary data.</text>
</comment>
<gene>
    <name evidence="2" type="ORF">LNINA_LOCUS11988</name>
</gene>
<reference evidence="2 3" key="1">
    <citation type="submission" date="2023-11" db="EMBL/GenBank/DDBJ databases">
        <authorList>
            <person name="Okamura Y."/>
        </authorList>
    </citation>
    <scope>NUCLEOTIDE SEQUENCE [LARGE SCALE GENOMIC DNA]</scope>
</reference>
<proteinExistence type="predicted"/>
<evidence type="ECO:0000313" key="3">
    <source>
        <dbReference type="Proteomes" id="UP001497472"/>
    </source>
</evidence>